<protein>
    <submittedName>
        <fullName evidence="1">Uncharacterized protein</fullName>
    </submittedName>
</protein>
<organism evidence="1 2">
    <name type="scientific">Brevibacillus laterosporus LMG 15441</name>
    <dbReference type="NCBI Taxonomy" id="1042163"/>
    <lineage>
        <taxon>Bacteria</taxon>
        <taxon>Bacillati</taxon>
        <taxon>Bacillota</taxon>
        <taxon>Bacilli</taxon>
        <taxon>Bacillales</taxon>
        <taxon>Paenibacillaceae</taxon>
        <taxon>Brevibacillus</taxon>
    </lineage>
</organism>
<keyword evidence="2" id="KW-1185">Reference proteome</keyword>
<name>A0A075R5H2_BRELA</name>
<dbReference type="Proteomes" id="UP000005850">
    <property type="component" value="Chromosome"/>
</dbReference>
<evidence type="ECO:0000313" key="2">
    <source>
        <dbReference type="Proteomes" id="UP000005850"/>
    </source>
</evidence>
<gene>
    <name evidence="1" type="ORF">BRLA_c020970</name>
</gene>
<dbReference type="RefSeq" id="WP_003337276.1">
    <property type="nucleotide sequence ID" value="NZ_CP007806.1"/>
</dbReference>
<dbReference type="STRING" id="1042163.BRLA_c020970"/>
<dbReference type="Gene3D" id="1.10.1740.10">
    <property type="match status" value="1"/>
</dbReference>
<dbReference type="AlphaFoldDB" id="A0A075R5H2"/>
<dbReference type="InterPro" id="IPR013325">
    <property type="entry name" value="RNA_pol_sigma_r2"/>
</dbReference>
<proteinExistence type="predicted"/>
<sequence length="177" mass="20387">MEKAKGTEEILDIGILNPIFDFVLSGVHIADREDVKHDSIVRILTAMNKGAIKKDIFTFSHTVIRRTVMDYYRKKRRMIIQKSTMVHFCDGADDEKGSTVDHFYGVDYEVGYGLADVRNDYLFHKHLFTNQEQKIISYMLFTEDGIDMKPTQISNQLGLNKSHASRAMNKLKHVCLV</sequence>
<dbReference type="SUPFAM" id="SSF88946">
    <property type="entry name" value="Sigma2 domain of RNA polymerase sigma factors"/>
    <property type="match status" value="1"/>
</dbReference>
<dbReference type="GO" id="GO:0006352">
    <property type="term" value="P:DNA-templated transcription initiation"/>
    <property type="evidence" value="ECO:0007669"/>
    <property type="project" value="InterPro"/>
</dbReference>
<dbReference type="GO" id="GO:0003700">
    <property type="term" value="F:DNA-binding transcription factor activity"/>
    <property type="evidence" value="ECO:0007669"/>
    <property type="project" value="InterPro"/>
</dbReference>
<dbReference type="KEGG" id="blr:BRLA_c020970"/>
<reference evidence="1 2" key="1">
    <citation type="journal article" date="2011" name="J. Bacteriol.">
        <title>Genome sequence of Brevibacillus laterosporus LMG 15441, a pathogen of invertebrates.</title>
        <authorList>
            <person name="Djukic M."/>
            <person name="Poehlein A."/>
            <person name="Thurmer A."/>
            <person name="Daniel R."/>
        </authorList>
    </citation>
    <scope>NUCLEOTIDE SEQUENCE [LARGE SCALE GENOMIC DNA]</scope>
    <source>
        <strain evidence="1 2">LMG 15441</strain>
    </source>
</reference>
<evidence type="ECO:0000313" key="1">
    <source>
        <dbReference type="EMBL" id="AIG26418.1"/>
    </source>
</evidence>
<dbReference type="EMBL" id="CP007806">
    <property type="protein sequence ID" value="AIG26418.1"/>
    <property type="molecule type" value="Genomic_DNA"/>
</dbReference>
<accession>A0A075R5H2</accession>
<dbReference type="HOGENOM" id="CLU_1538574_0_0_9"/>
<dbReference type="eggNOG" id="ENOG5033UUD">
    <property type="taxonomic scope" value="Bacteria"/>
</dbReference>